<dbReference type="InterPro" id="IPR025711">
    <property type="entry name" value="PepSY"/>
</dbReference>
<dbReference type="Proteomes" id="UP001152172">
    <property type="component" value="Unassembled WGS sequence"/>
</dbReference>
<feature type="domain" description="PepSY" evidence="1">
    <location>
        <begin position="9"/>
        <end position="68"/>
    </location>
</feature>
<gene>
    <name evidence="2" type="ORF">M9R61_04045</name>
</gene>
<dbReference type="AlphaFoldDB" id="A0A9X3LAD8"/>
<evidence type="ECO:0000313" key="2">
    <source>
        <dbReference type="EMBL" id="MCZ8532524.1"/>
    </source>
</evidence>
<organism evidence="2 3">
    <name type="scientific">Psychrobacillus psychrodurans</name>
    <dbReference type="NCBI Taxonomy" id="126157"/>
    <lineage>
        <taxon>Bacteria</taxon>
        <taxon>Bacillati</taxon>
        <taxon>Bacillota</taxon>
        <taxon>Bacilli</taxon>
        <taxon>Bacillales</taxon>
        <taxon>Bacillaceae</taxon>
        <taxon>Psychrobacillus</taxon>
    </lineage>
</organism>
<dbReference type="InterPro" id="IPR046350">
    <property type="entry name" value="Cystatin_sf"/>
</dbReference>
<evidence type="ECO:0000259" key="1">
    <source>
        <dbReference type="Pfam" id="PF03413"/>
    </source>
</evidence>
<name>A0A9X3LAD8_9BACI</name>
<comment type="caution">
    <text evidence="2">The sequence shown here is derived from an EMBL/GenBank/DDBJ whole genome shotgun (WGS) entry which is preliminary data.</text>
</comment>
<reference evidence="2" key="1">
    <citation type="submission" date="2022-05" db="EMBL/GenBank/DDBJ databases">
        <authorList>
            <person name="Colautti A."/>
            <person name="Iacumin L."/>
        </authorList>
    </citation>
    <scope>NUCLEOTIDE SEQUENCE</scope>
    <source>
        <strain evidence="2">DSM 30747</strain>
    </source>
</reference>
<sequence>MVNPIYGQRITLEQAMSIALQRISGEIVHVDLDMEDGILVYEVFIMTPNNQIFEVEIHARTGNVLKIEQENDIDYD</sequence>
<keyword evidence="3" id="KW-1185">Reference proteome</keyword>
<evidence type="ECO:0000313" key="3">
    <source>
        <dbReference type="Proteomes" id="UP001152172"/>
    </source>
</evidence>
<dbReference type="EMBL" id="JAMKBI010000002">
    <property type="protein sequence ID" value="MCZ8532524.1"/>
    <property type="molecule type" value="Genomic_DNA"/>
</dbReference>
<dbReference type="RefSeq" id="WP_269921080.1">
    <property type="nucleotide sequence ID" value="NZ_JAMKBI010000002.1"/>
</dbReference>
<dbReference type="Pfam" id="PF03413">
    <property type="entry name" value="PepSY"/>
    <property type="match status" value="1"/>
</dbReference>
<dbReference type="SUPFAM" id="SSF54403">
    <property type="entry name" value="Cystatin/monellin"/>
    <property type="match status" value="1"/>
</dbReference>
<accession>A0A9X3LAD8</accession>
<proteinExistence type="predicted"/>
<dbReference type="Gene3D" id="3.10.450.40">
    <property type="match status" value="1"/>
</dbReference>
<protein>
    <submittedName>
        <fullName evidence="2">PepSY domain-containing protein</fullName>
    </submittedName>
</protein>